<protein>
    <submittedName>
        <fullName evidence="9">Helicase SKI2W-like</fullName>
    </submittedName>
</protein>
<evidence type="ECO:0000256" key="3">
    <source>
        <dbReference type="ARBA" id="ARBA00022806"/>
    </source>
</evidence>
<evidence type="ECO:0000256" key="2">
    <source>
        <dbReference type="ARBA" id="ARBA00022801"/>
    </source>
</evidence>
<keyword evidence="2" id="KW-0378">Hydrolase</keyword>
<feature type="domain" description="Helicase ATP-binding" evidence="7">
    <location>
        <begin position="324"/>
        <end position="480"/>
    </location>
</feature>
<dbReference type="PANTHER" id="PTHR12131">
    <property type="entry name" value="ATP-DEPENDENT RNA AND DNA HELICASE"/>
    <property type="match status" value="1"/>
</dbReference>
<comment type="catalytic activity">
    <reaction evidence="5">
        <text>ATP + H2O = ADP + phosphate + H(+)</text>
        <dbReference type="Rhea" id="RHEA:13065"/>
        <dbReference type="ChEBI" id="CHEBI:15377"/>
        <dbReference type="ChEBI" id="CHEBI:15378"/>
        <dbReference type="ChEBI" id="CHEBI:30616"/>
        <dbReference type="ChEBI" id="CHEBI:43474"/>
        <dbReference type="ChEBI" id="CHEBI:456216"/>
        <dbReference type="EC" id="3.6.4.13"/>
    </reaction>
</comment>
<evidence type="ECO:0000256" key="4">
    <source>
        <dbReference type="ARBA" id="ARBA00022840"/>
    </source>
</evidence>
<dbReference type="GeneID" id="103516507"/>
<dbReference type="SMART" id="SM00487">
    <property type="entry name" value="DEXDc"/>
    <property type="match status" value="1"/>
</dbReference>
<dbReference type="InterPro" id="IPR014001">
    <property type="entry name" value="Helicase_ATP-bd"/>
</dbReference>
<evidence type="ECO:0000259" key="7">
    <source>
        <dbReference type="PROSITE" id="PS51192"/>
    </source>
</evidence>
<organism evidence="8 9">
    <name type="scientific">Diaphorina citri</name>
    <name type="common">Asian citrus psyllid</name>
    <dbReference type="NCBI Taxonomy" id="121845"/>
    <lineage>
        <taxon>Eukaryota</taxon>
        <taxon>Metazoa</taxon>
        <taxon>Ecdysozoa</taxon>
        <taxon>Arthropoda</taxon>
        <taxon>Hexapoda</taxon>
        <taxon>Insecta</taxon>
        <taxon>Pterygota</taxon>
        <taxon>Neoptera</taxon>
        <taxon>Paraneoptera</taxon>
        <taxon>Hemiptera</taxon>
        <taxon>Sternorrhyncha</taxon>
        <taxon>Psylloidea</taxon>
        <taxon>Psyllidae</taxon>
        <taxon>Diaphorininae</taxon>
        <taxon>Diaphorina</taxon>
    </lineage>
</organism>
<dbReference type="GO" id="GO:0055087">
    <property type="term" value="C:Ski complex"/>
    <property type="evidence" value="ECO:0007669"/>
    <property type="project" value="TreeGrafter"/>
</dbReference>
<dbReference type="PaxDb" id="121845-A0A1S3DDC9"/>
<dbReference type="PANTHER" id="PTHR12131:SF1">
    <property type="entry name" value="ATP-DEPENDENT RNA HELICASE SUPV3L1, MITOCHONDRIAL-RELATED"/>
    <property type="match status" value="1"/>
</dbReference>
<keyword evidence="8" id="KW-1185">Reference proteome</keyword>
<dbReference type="InterPro" id="IPR027417">
    <property type="entry name" value="P-loop_NTPase"/>
</dbReference>
<dbReference type="InterPro" id="IPR011545">
    <property type="entry name" value="DEAD/DEAH_box_helicase_dom"/>
</dbReference>
<dbReference type="GO" id="GO:0016787">
    <property type="term" value="F:hydrolase activity"/>
    <property type="evidence" value="ECO:0007669"/>
    <property type="project" value="UniProtKB-KW"/>
</dbReference>
<keyword evidence="1" id="KW-0547">Nucleotide-binding</keyword>
<dbReference type="SUPFAM" id="SSF52540">
    <property type="entry name" value="P-loop containing nucleoside triphosphate hydrolases"/>
    <property type="match status" value="3"/>
</dbReference>
<dbReference type="KEGG" id="dci:103516507"/>
<dbReference type="Pfam" id="PF00270">
    <property type="entry name" value="DEAD"/>
    <property type="match status" value="1"/>
</dbReference>
<dbReference type="STRING" id="121845.A0A1S3DDC9"/>
<keyword evidence="3" id="KW-0347">Helicase</keyword>
<dbReference type="GO" id="GO:0005524">
    <property type="term" value="F:ATP binding"/>
    <property type="evidence" value="ECO:0007669"/>
    <property type="project" value="UniProtKB-KW"/>
</dbReference>
<dbReference type="GO" id="GO:0003724">
    <property type="term" value="F:RNA helicase activity"/>
    <property type="evidence" value="ECO:0007669"/>
    <property type="project" value="UniProtKB-EC"/>
</dbReference>
<accession>A0A1S3DDC9</accession>
<dbReference type="FunFam" id="3.40.50.300:FF:000354">
    <property type="entry name" value="ATP-dependent RNA helicase SKI2"/>
    <property type="match status" value="1"/>
</dbReference>
<reference evidence="9" key="1">
    <citation type="submission" date="2025-08" db="UniProtKB">
        <authorList>
            <consortium name="RefSeq"/>
        </authorList>
    </citation>
    <scope>IDENTIFICATION</scope>
</reference>
<dbReference type="RefSeq" id="XP_008479698.1">
    <property type="nucleotide sequence ID" value="XM_008481476.2"/>
</dbReference>
<proteinExistence type="predicted"/>
<dbReference type="GO" id="GO:0003676">
    <property type="term" value="F:nucleic acid binding"/>
    <property type="evidence" value="ECO:0007669"/>
    <property type="project" value="InterPro"/>
</dbReference>
<evidence type="ECO:0000256" key="1">
    <source>
        <dbReference type="ARBA" id="ARBA00022741"/>
    </source>
</evidence>
<dbReference type="AlphaFoldDB" id="A0A1S3DDC9"/>
<dbReference type="GO" id="GO:0070478">
    <property type="term" value="P:nuclear-transcribed mRNA catabolic process, 3'-5' exonucleolytic nonsense-mediated decay"/>
    <property type="evidence" value="ECO:0007669"/>
    <property type="project" value="TreeGrafter"/>
</dbReference>
<keyword evidence="4" id="KW-0067">ATP-binding</keyword>
<evidence type="ECO:0000256" key="5">
    <source>
        <dbReference type="ARBA" id="ARBA00047984"/>
    </source>
</evidence>
<gene>
    <name evidence="9" type="primary">LOC103516507</name>
</gene>
<dbReference type="Proteomes" id="UP000079169">
    <property type="component" value="Unplaced"/>
</dbReference>
<evidence type="ECO:0000313" key="8">
    <source>
        <dbReference type="Proteomes" id="UP000079169"/>
    </source>
</evidence>
<evidence type="ECO:0000313" key="9">
    <source>
        <dbReference type="RefSeq" id="XP_008479698.1"/>
    </source>
</evidence>
<name>A0A1S3DDC9_DIACI</name>
<dbReference type="PROSITE" id="PS51192">
    <property type="entry name" value="HELICASE_ATP_BIND_1"/>
    <property type="match status" value="1"/>
</dbReference>
<sequence length="665" mass="75095">MPQTARESYLAAKEVKCRKQLEKGGSGGGKLNGPLARGAEKNLFISFLNYLRKSQNLPVVLFTLSRKRCDQNAGNLLSMDFSTATEKSKIHRFFQDSIRNLQNEDDRALPQVKRLEQLLKNGIGVHHSGILPILKEIVEMLFQKGSKFFDLLVDPPGYYGLNFQPDGRTLRDLDKELTVETTSMTLTSVPNTGDLDDSKDLSGDEEETGEKNDGIINLIQLGGENASKFEQGLWESHEVISGDAKEEQEKATVFPSNEEENNVIPQEVDIPILKISNTLPKHVTQTEWAEMLDVSKPVLDFDAKVPIMAHTWPFELDVFQKQAIIKLEEHNHVFVTAHTSAGKTVIAEYAIALSQNHKTRTIYTSPIKALSNQKYRDFRETFQDVGLVTGDFQINTTASCLVMTTEILRSMLYRGSDVLRDLEYVIFDEVHYINDSERGHVWEEVLILLPKEVCIVMLSATVPNTLEFADWVGNTKKTKVYVVSTLKRPVPLKHFLYVGPVLEKNQLFLIREAEGEFLTRGYLAAKEVKCRKQLEKGGSGGGKLNGPFTRGAEKNLFISFLNYLRKSQNLPVVLFTLSRKRCDQNAANLLSMDFSTATEKSKIHRFFQDSIRNLQNEDDRALPQVKRLEQLLKNGIGVHHSGILPILKEIVEMLFQKGLVKVSLI</sequence>
<dbReference type="Gene3D" id="3.40.50.300">
    <property type="entry name" value="P-loop containing nucleotide triphosphate hydrolases"/>
    <property type="match status" value="3"/>
</dbReference>
<dbReference type="InterPro" id="IPR050699">
    <property type="entry name" value="RNA-DNA_Helicase"/>
</dbReference>
<feature type="region of interest" description="Disordered" evidence="6">
    <location>
        <begin position="183"/>
        <end position="211"/>
    </location>
</feature>
<evidence type="ECO:0000256" key="6">
    <source>
        <dbReference type="SAM" id="MobiDB-lite"/>
    </source>
</evidence>